<evidence type="ECO:0000313" key="1">
    <source>
        <dbReference type="EMBL" id="ASJ26277.1"/>
    </source>
</evidence>
<proteinExistence type="predicted"/>
<dbReference type="Proteomes" id="UP000197424">
    <property type="component" value="Chromosome"/>
</dbReference>
<organism evidence="1 2">
    <name type="scientific">Laribacter hongkongensis</name>
    <dbReference type="NCBI Taxonomy" id="168471"/>
    <lineage>
        <taxon>Bacteria</taxon>
        <taxon>Pseudomonadati</taxon>
        <taxon>Pseudomonadota</taxon>
        <taxon>Betaproteobacteria</taxon>
        <taxon>Neisseriales</taxon>
        <taxon>Aquaspirillaceae</taxon>
        <taxon>Laribacter</taxon>
    </lineage>
</organism>
<accession>A0A248LNC8</accession>
<evidence type="ECO:0000313" key="2">
    <source>
        <dbReference type="Proteomes" id="UP000197424"/>
    </source>
</evidence>
<protein>
    <submittedName>
        <fullName evidence="1">Uncharacterized protein</fullName>
    </submittedName>
</protein>
<dbReference type="AlphaFoldDB" id="A0A248LNC8"/>
<gene>
    <name evidence="1" type="ORF">LHGZ1_3446</name>
</gene>
<dbReference type="EMBL" id="CP022115">
    <property type="protein sequence ID" value="ASJ26277.1"/>
    <property type="molecule type" value="Genomic_DNA"/>
</dbReference>
<sequence length="63" mass="7260">MRGYVIEKMSLGELPRWYVLNEQPPRQPVAGPFDTEEAAQAEALRLAENDHRHALHAARNHRD</sequence>
<dbReference type="RefSeq" id="WP_088861811.1">
    <property type="nucleotide sequence ID" value="NZ_CP022115.1"/>
</dbReference>
<reference evidence="2" key="1">
    <citation type="submission" date="2017-06" db="EMBL/GenBank/DDBJ databases">
        <title>Whole genome sequence of Laribacter hongkongensis LHGZ1.</title>
        <authorList>
            <person name="Chen D."/>
            <person name="Wu H."/>
            <person name="Chen J."/>
        </authorList>
    </citation>
    <scope>NUCLEOTIDE SEQUENCE [LARGE SCALE GENOMIC DNA]</scope>
    <source>
        <strain evidence="2">LHGZ1</strain>
    </source>
</reference>
<name>A0A248LNC8_9NEIS</name>